<evidence type="ECO:0000256" key="3">
    <source>
        <dbReference type="ARBA" id="ARBA00022833"/>
    </source>
</evidence>
<evidence type="ECO:0000256" key="6">
    <source>
        <dbReference type="SAM" id="Coils"/>
    </source>
</evidence>
<evidence type="ECO:0000313" key="9">
    <source>
        <dbReference type="Proteomes" id="UP000728032"/>
    </source>
</evidence>
<dbReference type="EMBL" id="OC922552">
    <property type="protein sequence ID" value="CAD7654259.1"/>
    <property type="molecule type" value="Genomic_DNA"/>
</dbReference>
<dbReference type="Gene3D" id="3.30.40.10">
    <property type="entry name" value="Zinc/RING finger domain, C3HC4 (zinc finger)"/>
    <property type="match status" value="1"/>
</dbReference>
<evidence type="ECO:0000256" key="1">
    <source>
        <dbReference type="ARBA" id="ARBA00022723"/>
    </source>
</evidence>
<sequence length="670" mass="77253">VSPKPLALQPLFQSTYSEKPPGPSKRLERAIMAHKDTTIKYLLKENSDLKQMVDQLKREKRELQLRLDSIAATNGLNGTEGMTASPMTTSAPMKTMDTPMDTMETQLETQTVIEMECEMVGHSQSHRCGPESRYTRKTCTEMVVKLWRVLKTLKDFHKSQQELHQKVSNQMVSEFNVKLNDNRINQLIQTAIDDKLIIAEETDDSQIRYVANFDRQLFGRQRTDWLCFECHLASEDPVLIGCTTCFRAFHLQCLKVKVNPNGYECGYCERLVQRDTTLKVNQIPKALLNKCICLLLNNLELSFDSQMTTDYEVDSTPRAQVFVFKAMHLATIREKATNAMYDSLQEMVNDFKHFLHNYMVCVDSEFKRKLKEVVELDKKFTHEVKELTLYVDCCMYSLESSSLEHIQHTIHCCYWIPSLAHMEPMDCPICDDAFTTSETLILHLQTNHPMKKCYSCPTSKTVAIYNGVNKTIASPLPKHSTELNQLVVQLNKHINEWQSLKPKCNRCKDVCDCDRDHYSYVILECDSDNTDDMTAISFEEFLKCVRYPGKGINDRIADHFRPYLVYDDDKPISALIREMAEKNKSAITVKCGIDLTEREAFIEETLMINANGLHNLCNVINGHTIKGLEMTAEERRQFGSTVLYKGYQSLQKKQFFEMTRNPNKRLGIKN</sequence>
<feature type="domain" description="C2H2-type" evidence="7">
    <location>
        <begin position="425"/>
        <end position="453"/>
    </location>
</feature>
<keyword evidence="9" id="KW-1185">Reference proteome</keyword>
<feature type="non-terminal residue" evidence="8">
    <location>
        <position position="1"/>
    </location>
</feature>
<dbReference type="Proteomes" id="UP000728032">
    <property type="component" value="Unassembled WGS sequence"/>
</dbReference>
<dbReference type="GO" id="GO:0008270">
    <property type="term" value="F:zinc ion binding"/>
    <property type="evidence" value="ECO:0007669"/>
    <property type="project" value="UniProtKB-KW"/>
</dbReference>
<dbReference type="InterPro" id="IPR047269">
    <property type="entry name" value="ZMY11"/>
</dbReference>
<evidence type="ECO:0000259" key="7">
    <source>
        <dbReference type="PROSITE" id="PS50157"/>
    </source>
</evidence>
<evidence type="ECO:0000313" key="8">
    <source>
        <dbReference type="EMBL" id="CAD7654259.1"/>
    </source>
</evidence>
<dbReference type="InterPro" id="IPR001965">
    <property type="entry name" value="Znf_PHD"/>
</dbReference>
<dbReference type="GO" id="GO:0034243">
    <property type="term" value="P:regulation of transcription elongation by RNA polymerase II"/>
    <property type="evidence" value="ECO:0007669"/>
    <property type="project" value="InterPro"/>
</dbReference>
<proteinExistence type="predicted"/>
<dbReference type="Pfam" id="PF22945">
    <property type="entry name" value="LEM-3_GIY-YIG"/>
    <property type="match status" value="1"/>
</dbReference>
<dbReference type="GO" id="GO:0009966">
    <property type="term" value="P:regulation of signal transduction"/>
    <property type="evidence" value="ECO:0007669"/>
    <property type="project" value="TreeGrafter"/>
</dbReference>
<reference evidence="8" key="1">
    <citation type="submission" date="2020-11" db="EMBL/GenBank/DDBJ databases">
        <authorList>
            <person name="Tran Van P."/>
        </authorList>
    </citation>
    <scope>NUCLEOTIDE SEQUENCE</scope>
</reference>
<accession>A0A7R9M8H7</accession>
<evidence type="ECO:0000256" key="4">
    <source>
        <dbReference type="ARBA" id="ARBA00023117"/>
    </source>
</evidence>
<feature type="coiled-coil region" evidence="6">
    <location>
        <begin position="39"/>
        <end position="73"/>
    </location>
</feature>
<keyword evidence="6" id="KW-0175">Coiled coil</keyword>
<gene>
    <name evidence="8" type="ORF">ONB1V03_LOCUS10908</name>
</gene>
<dbReference type="PROSITE" id="PS00028">
    <property type="entry name" value="ZINC_FINGER_C2H2_1"/>
    <property type="match status" value="1"/>
</dbReference>
<dbReference type="GO" id="GO:0005634">
    <property type="term" value="C:nucleus"/>
    <property type="evidence" value="ECO:0007669"/>
    <property type="project" value="TreeGrafter"/>
</dbReference>
<protein>
    <recommendedName>
        <fullName evidence="7">C2H2-type domain-containing protein</fullName>
    </recommendedName>
</protein>
<dbReference type="EMBL" id="CAJPVJ010007727">
    <property type="protein sequence ID" value="CAG2171446.1"/>
    <property type="molecule type" value="Genomic_DNA"/>
</dbReference>
<dbReference type="PANTHER" id="PTHR46379">
    <property type="entry name" value="ZINC FINGER MYND DOMAIN-CONTAINING"/>
    <property type="match status" value="1"/>
</dbReference>
<dbReference type="SMART" id="SM00249">
    <property type="entry name" value="PHD"/>
    <property type="match status" value="1"/>
</dbReference>
<dbReference type="InterPro" id="IPR036427">
    <property type="entry name" value="Bromodomain-like_sf"/>
</dbReference>
<dbReference type="InterPro" id="IPR011011">
    <property type="entry name" value="Znf_FYVE_PHD"/>
</dbReference>
<dbReference type="InterPro" id="IPR013087">
    <property type="entry name" value="Znf_C2H2_type"/>
</dbReference>
<dbReference type="InterPro" id="IPR013083">
    <property type="entry name" value="Znf_RING/FYVE/PHD"/>
</dbReference>
<dbReference type="Gene3D" id="1.20.920.10">
    <property type="entry name" value="Bromodomain-like"/>
    <property type="match status" value="1"/>
</dbReference>
<keyword evidence="1" id="KW-0479">Metal-binding</keyword>
<dbReference type="AlphaFoldDB" id="A0A7R9M8H7"/>
<dbReference type="SUPFAM" id="SSF47370">
    <property type="entry name" value="Bromodomain"/>
    <property type="match status" value="1"/>
</dbReference>
<keyword evidence="3" id="KW-0862">Zinc</keyword>
<evidence type="ECO:0000256" key="2">
    <source>
        <dbReference type="ARBA" id="ARBA00022771"/>
    </source>
</evidence>
<dbReference type="PROSITE" id="PS50157">
    <property type="entry name" value="ZINC_FINGER_C2H2_2"/>
    <property type="match status" value="1"/>
</dbReference>
<dbReference type="GO" id="GO:0003714">
    <property type="term" value="F:transcription corepressor activity"/>
    <property type="evidence" value="ECO:0007669"/>
    <property type="project" value="InterPro"/>
</dbReference>
<evidence type="ECO:0000256" key="5">
    <source>
        <dbReference type="PROSITE-ProRule" id="PRU00042"/>
    </source>
</evidence>
<dbReference type="PANTHER" id="PTHR46379:SF1">
    <property type="entry name" value="ZINC FINGER MYND DOMAIN-CONTAINING PROTEIN 11"/>
    <property type="match status" value="1"/>
</dbReference>
<dbReference type="SUPFAM" id="SSF57903">
    <property type="entry name" value="FYVE/PHD zinc finger"/>
    <property type="match status" value="1"/>
</dbReference>
<keyword evidence="4" id="KW-0103">Bromodomain</keyword>
<name>A0A7R9M8H7_9ACAR</name>
<keyword evidence="2 5" id="KW-0863">Zinc-finger</keyword>
<organism evidence="8">
    <name type="scientific">Oppiella nova</name>
    <dbReference type="NCBI Taxonomy" id="334625"/>
    <lineage>
        <taxon>Eukaryota</taxon>
        <taxon>Metazoa</taxon>
        <taxon>Ecdysozoa</taxon>
        <taxon>Arthropoda</taxon>
        <taxon>Chelicerata</taxon>
        <taxon>Arachnida</taxon>
        <taxon>Acari</taxon>
        <taxon>Acariformes</taxon>
        <taxon>Sarcoptiformes</taxon>
        <taxon>Oribatida</taxon>
        <taxon>Brachypylina</taxon>
        <taxon>Oppioidea</taxon>
        <taxon>Oppiidae</taxon>
        <taxon>Oppiella</taxon>
    </lineage>
</organism>
<dbReference type="OrthoDB" id="1601181at2759"/>